<dbReference type="InterPro" id="IPR044925">
    <property type="entry name" value="His-Me_finger_sf"/>
</dbReference>
<protein>
    <recommendedName>
        <fullName evidence="1">NUMOD4 domain-containing protein</fullName>
    </recommendedName>
</protein>
<dbReference type="InterPro" id="IPR010902">
    <property type="entry name" value="NUMOD4"/>
</dbReference>
<comment type="caution">
    <text evidence="2">The sequence shown here is derived from an EMBL/GenBank/DDBJ whole genome shotgun (WGS) entry which is preliminary data.</text>
</comment>
<name>A0A0F9LQB2_9ZZZZ</name>
<dbReference type="Gene3D" id="3.90.75.20">
    <property type="match status" value="1"/>
</dbReference>
<evidence type="ECO:0000313" key="2">
    <source>
        <dbReference type="EMBL" id="KKM97269.1"/>
    </source>
</evidence>
<dbReference type="Pfam" id="PF07463">
    <property type="entry name" value="NUMOD4"/>
    <property type="match status" value="1"/>
</dbReference>
<dbReference type="GO" id="GO:0016788">
    <property type="term" value="F:hydrolase activity, acting on ester bonds"/>
    <property type="evidence" value="ECO:0007669"/>
    <property type="project" value="InterPro"/>
</dbReference>
<reference evidence="2" key="1">
    <citation type="journal article" date="2015" name="Nature">
        <title>Complex archaea that bridge the gap between prokaryotes and eukaryotes.</title>
        <authorList>
            <person name="Spang A."/>
            <person name="Saw J.H."/>
            <person name="Jorgensen S.L."/>
            <person name="Zaremba-Niedzwiedzka K."/>
            <person name="Martijn J."/>
            <person name="Lind A.E."/>
            <person name="van Eijk R."/>
            <person name="Schleper C."/>
            <person name="Guy L."/>
            <person name="Ettema T.J."/>
        </authorList>
    </citation>
    <scope>NUCLEOTIDE SEQUENCE</scope>
</reference>
<organism evidence="2">
    <name type="scientific">marine sediment metagenome</name>
    <dbReference type="NCBI Taxonomy" id="412755"/>
    <lineage>
        <taxon>unclassified sequences</taxon>
        <taxon>metagenomes</taxon>
        <taxon>ecological metagenomes</taxon>
    </lineage>
</organism>
<dbReference type="AlphaFoldDB" id="A0A0F9LQB2"/>
<dbReference type="EMBL" id="LAZR01005768">
    <property type="protein sequence ID" value="KKM97269.1"/>
    <property type="molecule type" value="Genomic_DNA"/>
</dbReference>
<accession>A0A0F9LQB2</accession>
<sequence length="163" mass="19421">MSEKWKTIKDYSDYEVSDQGQIRSWKRKKLRILRPCLDTYKYLTISLYKNGTQNNTYVHSLVLETFISSRPKKMEACHNDGNKSNNYLNNLRWDSHENNQADTIKHGTSTRGTKSPNCKLTKKQVLEIRKDSRILRLIRADYKVCNKTIYNIKTQRKWSWLKN</sequence>
<dbReference type="SUPFAM" id="SSF54060">
    <property type="entry name" value="His-Me finger endonucleases"/>
    <property type="match status" value="1"/>
</dbReference>
<evidence type="ECO:0000259" key="1">
    <source>
        <dbReference type="Pfam" id="PF07463"/>
    </source>
</evidence>
<proteinExistence type="predicted"/>
<feature type="domain" description="NUMOD4" evidence="1">
    <location>
        <begin position="3"/>
        <end position="48"/>
    </location>
</feature>
<gene>
    <name evidence="2" type="ORF">LCGC14_1169720</name>
</gene>